<dbReference type="Proteomes" id="UP000695022">
    <property type="component" value="Unplaced"/>
</dbReference>
<evidence type="ECO:0000256" key="1">
    <source>
        <dbReference type="SAM" id="SignalP"/>
    </source>
</evidence>
<reference evidence="3" key="1">
    <citation type="submission" date="2025-08" db="UniProtKB">
        <authorList>
            <consortium name="RefSeq"/>
        </authorList>
    </citation>
    <scope>IDENTIFICATION</scope>
</reference>
<sequence length="121" mass="13329">MKGKTTTGVLLLFALLALAGADESEHPDRYYAPRCFCTAYLQGICSNPSACFADKRWEPDHQCYCCRACAALQGDMMDTCGGYNMWAGSCASDLYCQYYNVETSSYKEIDPHTGEVGTCLI</sequence>
<name>A0ABM1F2L5_PRICU</name>
<dbReference type="Gene3D" id="4.10.40.20">
    <property type="match status" value="1"/>
</dbReference>
<protein>
    <submittedName>
        <fullName evidence="3">Uncharacterized protein LOC106818501</fullName>
    </submittedName>
</protein>
<evidence type="ECO:0000313" key="2">
    <source>
        <dbReference type="Proteomes" id="UP000695022"/>
    </source>
</evidence>
<proteinExistence type="predicted"/>
<organism evidence="2 3">
    <name type="scientific">Priapulus caudatus</name>
    <name type="common">Priapulid worm</name>
    <dbReference type="NCBI Taxonomy" id="37621"/>
    <lineage>
        <taxon>Eukaryota</taxon>
        <taxon>Metazoa</taxon>
        <taxon>Ecdysozoa</taxon>
        <taxon>Scalidophora</taxon>
        <taxon>Priapulida</taxon>
        <taxon>Priapulimorpha</taxon>
        <taxon>Priapulimorphida</taxon>
        <taxon>Priapulidae</taxon>
        <taxon>Priapulus</taxon>
    </lineage>
</organism>
<accession>A0ABM1F2L5</accession>
<feature type="chain" id="PRO_5045901243" evidence="1">
    <location>
        <begin position="22"/>
        <end position="121"/>
    </location>
</feature>
<evidence type="ECO:0000313" key="3">
    <source>
        <dbReference type="RefSeq" id="XP_014678686.1"/>
    </source>
</evidence>
<dbReference type="GeneID" id="106818501"/>
<dbReference type="RefSeq" id="XP_014678686.1">
    <property type="nucleotide sequence ID" value="XM_014823200.1"/>
</dbReference>
<keyword evidence="1" id="KW-0732">Signal</keyword>
<feature type="signal peptide" evidence="1">
    <location>
        <begin position="1"/>
        <end position="21"/>
    </location>
</feature>
<gene>
    <name evidence="3" type="primary">LOC106818501</name>
</gene>
<keyword evidence="2" id="KW-1185">Reference proteome</keyword>